<name>A0A2S9Y2F0_9BACT</name>
<evidence type="ECO:0000313" key="4">
    <source>
        <dbReference type="Proteomes" id="UP000238823"/>
    </source>
</evidence>
<feature type="signal peptide" evidence="2">
    <location>
        <begin position="1"/>
        <end position="20"/>
    </location>
</feature>
<dbReference type="AlphaFoldDB" id="A0A2S9Y2F0"/>
<sequence>MPIIKTIVFVALAACGVSPAQTPAAADPPEQPPEFEPTEPVVKPTDSHWCCQSTDPKTQSGEGCNAFSGAIELINACAEYLYCEGNAVKHDGKVTCTS</sequence>
<dbReference type="EMBL" id="PVNL01000121">
    <property type="protein sequence ID" value="PRP99297.1"/>
    <property type="molecule type" value="Genomic_DNA"/>
</dbReference>
<reference evidence="3 4" key="1">
    <citation type="submission" date="2018-03" db="EMBL/GenBank/DDBJ databases">
        <title>Draft Genome Sequences of the Obligatory Marine Myxobacteria Enhygromyxa salina SWB007.</title>
        <authorList>
            <person name="Poehlein A."/>
            <person name="Moghaddam J.A."/>
            <person name="Harms H."/>
            <person name="Alanjari M."/>
            <person name="Koenig G.M."/>
            <person name="Daniel R."/>
            <person name="Schaeberle T.F."/>
        </authorList>
    </citation>
    <scope>NUCLEOTIDE SEQUENCE [LARGE SCALE GENOMIC DNA]</scope>
    <source>
        <strain evidence="3 4">SWB007</strain>
    </source>
</reference>
<gene>
    <name evidence="3" type="ORF">ENSA7_63390</name>
</gene>
<evidence type="ECO:0000313" key="3">
    <source>
        <dbReference type="EMBL" id="PRP99297.1"/>
    </source>
</evidence>
<comment type="caution">
    <text evidence="3">The sequence shown here is derived from an EMBL/GenBank/DDBJ whole genome shotgun (WGS) entry which is preliminary data.</text>
</comment>
<protein>
    <submittedName>
        <fullName evidence="3">Uncharacterized protein</fullName>
    </submittedName>
</protein>
<dbReference type="Proteomes" id="UP000238823">
    <property type="component" value="Unassembled WGS sequence"/>
</dbReference>
<feature type="chain" id="PRO_5015485355" evidence="2">
    <location>
        <begin position="21"/>
        <end position="98"/>
    </location>
</feature>
<evidence type="ECO:0000256" key="1">
    <source>
        <dbReference type="SAM" id="MobiDB-lite"/>
    </source>
</evidence>
<evidence type="ECO:0000256" key="2">
    <source>
        <dbReference type="SAM" id="SignalP"/>
    </source>
</evidence>
<proteinExistence type="predicted"/>
<accession>A0A2S9Y2F0</accession>
<keyword evidence="2" id="KW-0732">Signal</keyword>
<feature type="region of interest" description="Disordered" evidence="1">
    <location>
        <begin position="20"/>
        <end position="46"/>
    </location>
</feature>
<organism evidence="3 4">
    <name type="scientific">Enhygromyxa salina</name>
    <dbReference type="NCBI Taxonomy" id="215803"/>
    <lineage>
        <taxon>Bacteria</taxon>
        <taxon>Pseudomonadati</taxon>
        <taxon>Myxococcota</taxon>
        <taxon>Polyangia</taxon>
        <taxon>Nannocystales</taxon>
        <taxon>Nannocystaceae</taxon>
        <taxon>Enhygromyxa</taxon>
    </lineage>
</organism>